<keyword evidence="2" id="KW-1185">Reference proteome</keyword>
<comment type="caution">
    <text evidence="1">The sequence shown here is derived from an EMBL/GenBank/DDBJ whole genome shotgun (WGS) entry which is preliminary data.</text>
</comment>
<dbReference type="RefSeq" id="WP_152212966.1">
    <property type="nucleotide sequence ID" value="NZ_WFLN01000006.1"/>
</dbReference>
<dbReference type="AlphaFoldDB" id="A0A833N1Q9"/>
<evidence type="ECO:0000313" key="2">
    <source>
        <dbReference type="Proteomes" id="UP000442694"/>
    </source>
</evidence>
<proteinExistence type="predicted"/>
<dbReference type="EMBL" id="WFLN01000006">
    <property type="protein sequence ID" value="KAB8031040.1"/>
    <property type="molecule type" value="Genomic_DNA"/>
</dbReference>
<organism evidence="1 2">
    <name type="scientific">Fluviispira multicolorata</name>
    <dbReference type="NCBI Taxonomy" id="2654512"/>
    <lineage>
        <taxon>Bacteria</taxon>
        <taxon>Pseudomonadati</taxon>
        <taxon>Bdellovibrionota</taxon>
        <taxon>Oligoflexia</taxon>
        <taxon>Silvanigrellales</taxon>
        <taxon>Silvanigrellaceae</taxon>
        <taxon>Fluviispira</taxon>
    </lineage>
</organism>
<evidence type="ECO:0008006" key="3">
    <source>
        <dbReference type="Google" id="ProtNLM"/>
    </source>
</evidence>
<sequence length="460" mass="52692">MNKNLCLSILILIISCRNNNSSENLSNWQPPEDAWRDPNPALTNKINEEIYFKLSNITVPCSLNNTNQNCQLIDIHPNYISDIEGNKESEGLRVLIIDDSSMRLAAYTRFRKRVFLNLLENSEGSFLLDKTTIKIPYAAKNILIDILNKNEYEKFPSELLVKNKGLFNRKISGSFDNLIFNKNSGHGLYIFNYIANNSPKSQFILAYMTQEKFSNILNETLDADILKREIDLLFRKQSDELKKYIESYKIDFISLSYGISVNYLDNFFPHLTSQIKNYIIASYYKNFIDNILYNNNVILVQAGDNSITPNPENNPGYLADCTKNTRRLRVSFVKDLSFSIPFFGTKDLNLIKGKQKNFIPCTDIYINFSVGDVRPYIYNKGVINFSSYNIGTLPITITDASSSNATPVAVTYLLFLKTLNPLLSNYELMEQVNILKGNSFVILDPSLHKQLPIYKLGYLN</sequence>
<reference evidence="1 2" key="1">
    <citation type="submission" date="2019-10" db="EMBL/GenBank/DDBJ databases">
        <title>New genus of Silvanigrellaceae.</title>
        <authorList>
            <person name="Pitt A."/>
            <person name="Hahn M.W."/>
        </authorList>
    </citation>
    <scope>NUCLEOTIDE SEQUENCE [LARGE SCALE GENOMIC DNA]</scope>
    <source>
        <strain evidence="1 2">33A1-SZDP</strain>
    </source>
</reference>
<dbReference type="Proteomes" id="UP000442694">
    <property type="component" value="Unassembled WGS sequence"/>
</dbReference>
<evidence type="ECO:0000313" key="1">
    <source>
        <dbReference type="EMBL" id="KAB8031040.1"/>
    </source>
</evidence>
<protein>
    <recommendedName>
        <fullName evidence="3">Subtilase family protein</fullName>
    </recommendedName>
</protein>
<name>A0A833N1Q9_9BACT</name>
<accession>A0A833N1Q9</accession>
<gene>
    <name evidence="1" type="ORF">GCL57_08725</name>
</gene>
<dbReference type="PROSITE" id="PS51257">
    <property type="entry name" value="PROKAR_LIPOPROTEIN"/>
    <property type="match status" value="1"/>
</dbReference>